<evidence type="ECO:0000313" key="1">
    <source>
        <dbReference type="EMBL" id="VEL41489.1"/>
    </source>
</evidence>
<protein>
    <submittedName>
        <fullName evidence="1">Uncharacterized protein</fullName>
    </submittedName>
</protein>
<reference evidence="1" key="1">
    <citation type="submission" date="2018-11" db="EMBL/GenBank/DDBJ databases">
        <authorList>
            <consortium name="Pathogen Informatics"/>
        </authorList>
    </citation>
    <scope>NUCLEOTIDE SEQUENCE</scope>
</reference>
<evidence type="ECO:0000313" key="2">
    <source>
        <dbReference type="Proteomes" id="UP000784294"/>
    </source>
</evidence>
<sequence length="106" mass="11601">MRTAETRCTAAGWLLCDIHVDAVQRTSSFVSGENVLSFGSSINESLLHALSYEMKVPLTIGDWNGFVIGLHRKLTVDSIDAVTVQLATKFSASFCPSCNGHRQDRI</sequence>
<dbReference type="AlphaFoldDB" id="A0A448XP94"/>
<comment type="caution">
    <text evidence="1">The sequence shown here is derived from an EMBL/GenBank/DDBJ whole genome shotgun (WGS) entry which is preliminary data.</text>
</comment>
<organism evidence="1 2">
    <name type="scientific">Protopolystoma xenopodis</name>
    <dbReference type="NCBI Taxonomy" id="117903"/>
    <lineage>
        <taxon>Eukaryota</taxon>
        <taxon>Metazoa</taxon>
        <taxon>Spiralia</taxon>
        <taxon>Lophotrochozoa</taxon>
        <taxon>Platyhelminthes</taxon>
        <taxon>Monogenea</taxon>
        <taxon>Polyopisthocotylea</taxon>
        <taxon>Polystomatidea</taxon>
        <taxon>Polystomatidae</taxon>
        <taxon>Protopolystoma</taxon>
    </lineage>
</organism>
<accession>A0A448XP94</accession>
<dbReference type="EMBL" id="CAAALY010269589">
    <property type="protein sequence ID" value="VEL41489.1"/>
    <property type="molecule type" value="Genomic_DNA"/>
</dbReference>
<name>A0A448XP94_9PLAT</name>
<dbReference type="Proteomes" id="UP000784294">
    <property type="component" value="Unassembled WGS sequence"/>
</dbReference>
<gene>
    <name evidence="1" type="ORF">PXEA_LOCUS34929</name>
</gene>
<proteinExistence type="predicted"/>
<keyword evidence="2" id="KW-1185">Reference proteome</keyword>